<accession>A0A0Q9WE25</accession>
<proteinExistence type="predicted"/>
<reference evidence="2 3" key="1">
    <citation type="journal article" date="2007" name="Nature">
        <title>Evolution of genes and genomes on the Drosophila phylogeny.</title>
        <authorList>
            <consortium name="Drosophila 12 Genomes Consortium"/>
            <person name="Clark A.G."/>
            <person name="Eisen M.B."/>
            <person name="Smith D.R."/>
            <person name="Bergman C.M."/>
            <person name="Oliver B."/>
            <person name="Markow T.A."/>
            <person name="Kaufman T.C."/>
            <person name="Kellis M."/>
            <person name="Gelbart W."/>
            <person name="Iyer V.N."/>
            <person name="Pollard D.A."/>
            <person name="Sackton T.B."/>
            <person name="Larracuente A.M."/>
            <person name="Singh N.D."/>
            <person name="Abad J.P."/>
            <person name="Abt D.N."/>
            <person name="Adryan B."/>
            <person name="Aguade M."/>
            <person name="Akashi H."/>
            <person name="Anderson W.W."/>
            <person name="Aquadro C.F."/>
            <person name="Ardell D.H."/>
            <person name="Arguello R."/>
            <person name="Artieri C.G."/>
            <person name="Barbash D.A."/>
            <person name="Barker D."/>
            <person name="Barsanti P."/>
            <person name="Batterham P."/>
            <person name="Batzoglou S."/>
            <person name="Begun D."/>
            <person name="Bhutkar A."/>
            <person name="Blanco E."/>
            <person name="Bosak S.A."/>
            <person name="Bradley R.K."/>
            <person name="Brand A.D."/>
            <person name="Brent M.R."/>
            <person name="Brooks A.N."/>
            <person name="Brown R.H."/>
            <person name="Butlin R.K."/>
            <person name="Caggese C."/>
            <person name="Calvi B.R."/>
            <person name="Bernardo de Carvalho A."/>
            <person name="Caspi A."/>
            <person name="Castrezana S."/>
            <person name="Celniker S.E."/>
            <person name="Chang J.L."/>
            <person name="Chapple C."/>
            <person name="Chatterji S."/>
            <person name="Chinwalla A."/>
            <person name="Civetta A."/>
            <person name="Clifton S.W."/>
            <person name="Comeron J.M."/>
            <person name="Costello J.C."/>
            <person name="Coyne J.A."/>
            <person name="Daub J."/>
            <person name="David R.G."/>
            <person name="Delcher A.L."/>
            <person name="Delehaunty K."/>
            <person name="Do C.B."/>
            <person name="Ebling H."/>
            <person name="Edwards K."/>
            <person name="Eickbush T."/>
            <person name="Evans J.D."/>
            <person name="Filipski A."/>
            <person name="Findeiss S."/>
            <person name="Freyhult E."/>
            <person name="Fulton L."/>
            <person name="Fulton R."/>
            <person name="Garcia A.C."/>
            <person name="Gardiner A."/>
            <person name="Garfield D.A."/>
            <person name="Garvin B.E."/>
            <person name="Gibson G."/>
            <person name="Gilbert D."/>
            <person name="Gnerre S."/>
            <person name="Godfrey J."/>
            <person name="Good R."/>
            <person name="Gotea V."/>
            <person name="Gravely B."/>
            <person name="Greenberg A.J."/>
            <person name="Griffiths-Jones S."/>
            <person name="Gross S."/>
            <person name="Guigo R."/>
            <person name="Gustafson E.A."/>
            <person name="Haerty W."/>
            <person name="Hahn M.W."/>
            <person name="Halligan D.L."/>
            <person name="Halpern A.L."/>
            <person name="Halter G.M."/>
            <person name="Han M.V."/>
            <person name="Heger A."/>
            <person name="Hillier L."/>
            <person name="Hinrichs A.S."/>
            <person name="Holmes I."/>
            <person name="Hoskins R.A."/>
            <person name="Hubisz M.J."/>
            <person name="Hultmark D."/>
            <person name="Huntley M.A."/>
            <person name="Jaffe D.B."/>
            <person name="Jagadeeshan S."/>
            <person name="Jeck W.R."/>
            <person name="Johnson J."/>
            <person name="Jones C.D."/>
            <person name="Jordan W.C."/>
            <person name="Karpen G.H."/>
            <person name="Kataoka E."/>
            <person name="Keightley P.D."/>
            <person name="Kheradpour P."/>
            <person name="Kirkness E.F."/>
            <person name="Koerich L.B."/>
            <person name="Kristiansen K."/>
            <person name="Kudrna D."/>
            <person name="Kulathinal R.J."/>
            <person name="Kumar S."/>
            <person name="Kwok R."/>
            <person name="Lander E."/>
            <person name="Langley C.H."/>
            <person name="Lapoint R."/>
            <person name="Lazzaro B.P."/>
            <person name="Lee S.J."/>
            <person name="Levesque L."/>
            <person name="Li R."/>
            <person name="Lin C.F."/>
            <person name="Lin M.F."/>
            <person name="Lindblad-Toh K."/>
            <person name="Llopart A."/>
            <person name="Long M."/>
            <person name="Low L."/>
            <person name="Lozovsky E."/>
            <person name="Lu J."/>
            <person name="Luo M."/>
            <person name="Machado C.A."/>
            <person name="Makalowski W."/>
            <person name="Marzo M."/>
            <person name="Matsuda M."/>
            <person name="Matzkin L."/>
            <person name="McAllister B."/>
            <person name="McBride C.S."/>
            <person name="McKernan B."/>
            <person name="McKernan K."/>
            <person name="Mendez-Lago M."/>
            <person name="Minx P."/>
            <person name="Mollenhauer M.U."/>
            <person name="Montooth K."/>
            <person name="Mount S.M."/>
            <person name="Mu X."/>
            <person name="Myers E."/>
            <person name="Negre B."/>
            <person name="Newfeld S."/>
            <person name="Nielsen R."/>
            <person name="Noor M.A."/>
            <person name="O'Grady P."/>
            <person name="Pachter L."/>
            <person name="Papaceit M."/>
            <person name="Parisi M.J."/>
            <person name="Parisi M."/>
            <person name="Parts L."/>
            <person name="Pedersen J.S."/>
            <person name="Pesole G."/>
            <person name="Phillippy A.M."/>
            <person name="Ponting C.P."/>
            <person name="Pop M."/>
            <person name="Porcelli D."/>
            <person name="Powell J.R."/>
            <person name="Prohaska S."/>
            <person name="Pruitt K."/>
            <person name="Puig M."/>
            <person name="Quesneville H."/>
            <person name="Ram K.R."/>
            <person name="Rand D."/>
            <person name="Rasmussen M.D."/>
            <person name="Reed L.K."/>
            <person name="Reenan R."/>
            <person name="Reily A."/>
            <person name="Remington K.A."/>
            <person name="Rieger T.T."/>
            <person name="Ritchie M.G."/>
            <person name="Robin C."/>
            <person name="Rogers Y.H."/>
            <person name="Rohde C."/>
            <person name="Rozas J."/>
            <person name="Rubenfield M.J."/>
            <person name="Ruiz A."/>
            <person name="Russo S."/>
            <person name="Salzberg S.L."/>
            <person name="Sanchez-Gracia A."/>
            <person name="Saranga D.J."/>
            <person name="Sato H."/>
            <person name="Schaeffer S.W."/>
            <person name="Schatz M.C."/>
            <person name="Schlenke T."/>
            <person name="Schwartz R."/>
            <person name="Segarra C."/>
            <person name="Singh R.S."/>
            <person name="Sirot L."/>
            <person name="Sirota M."/>
            <person name="Sisneros N.B."/>
            <person name="Smith C.D."/>
            <person name="Smith T.F."/>
            <person name="Spieth J."/>
            <person name="Stage D.E."/>
            <person name="Stark A."/>
            <person name="Stephan W."/>
            <person name="Strausberg R.L."/>
            <person name="Strempel S."/>
            <person name="Sturgill D."/>
            <person name="Sutton G."/>
            <person name="Sutton G.G."/>
            <person name="Tao W."/>
            <person name="Teichmann S."/>
            <person name="Tobari Y.N."/>
            <person name="Tomimura Y."/>
            <person name="Tsolas J.M."/>
            <person name="Valente V.L."/>
            <person name="Venter E."/>
            <person name="Venter J.C."/>
            <person name="Vicario S."/>
            <person name="Vieira F.G."/>
            <person name="Vilella A.J."/>
            <person name="Villasante A."/>
            <person name="Walenz B."/>
            <person name="Wang J."/>
            <person name="Wasserman M."/>
            <person name="Watts T."/>
            <person name="Wilson D."/>
            <person name="Wilson R.K."/>
            <person name="Wing R.A."/>
            <person name="Wolfner M.F."/>
            <person name="Wong A."/>
            <person name="Wong G.K."/>
            <person name="Wu C.I."/>
            <person name="Wu G."/>
            <person name="Yamamoto D."/>
            <person name="Yang H.P."/>
            <person name="Yang S.P."/>
            <person name="Yorke J.A."/>
            <person name="Yoshida K."/>
            <person name="Zdobnov E."/>
            <person name="Zhang P."/>
            <person name="Zhang Y."/>
            <person name="Zimin A.V."/>
            <person name="Baldwin J."/>
            <person name="Abdouelleil A."/>
            <person name="Abdulkadir J."/>
            <person name="Abebe A."/>
            <person name="Abera B."/>
            <person name="Abreu J."/>
            <person name="Acer S.C."/>
            <person name="Aftuck L."/>
            <person name="Alexander A."/>
            <person name="An P."/>
            <person name="Anderson E."/>
            <person name="Anderson S."/>
            <person name="Arachi H."/>
            <person name="Azer M."/>
            <person name="Bachantsang P."/>
            <person name="Barry A."/>
            <person name="Bayul T."/>
            <person name="Berlin A."/>
            <person name="Bessette D."/>
            <person name="Bloom T."/>
            <person name="Blye J."/>
            <person name="Boguslavskiy L."/>
            <person name="Bonnet C."/>
            <person name="Boukhgalter B."/>
            <person name="Bourzgui I."/>
            <person name="Brown A."/>
            <person name="Cahill P."/>
            <person name="Channer S."/>
            <person name="Cheshatsang Y."/>
            <person name="Chuda L."/>
            <person name="Citroen M."/>
            <person name="Collymore A."/>
            <person name="Cooke P."/>
            <person name="Costello M."/>
            <person name="D'Aco K."/>
            <person name="Daza R."/>
            <person name="De Haan G."/>
            <person name="DeGray S."/>
            <person name="DeMaso C."/>
            <person name="Dhargay N."/>
            <person name="Dooley K."/>
            <person name="Dooley E."/>
            <person name="Doricent M."/>
            <person name="Dorje P."/>
            <person name="Dorjee K."/>
            <person name="Dupes A."/>
            <person name="Elong R."/>
            <person name="Falk J."/>
            <person name="Farina A."/>
            <person name="Faro S."/>
            <person name="Ferguson D."/>
            <person name="Fisher S."/>
            <person name="Foley C.D."/>
            <person name="Franke A."/>
            <person name="Friedrich D."/>
            <person name="Gadbois L."/>
            <person name="Gearin G."/>
            <person name="Gearin C.R."/>
            <person name="Giannoukos G."/>
            <person name="Goode T."/>
            <person name="Graham J."/>
            <person name="Grandbois E."/>
            <person name="Grewal S."/>
            <person name="Gyaltsen K."/>
            <person name="Hafez N."/>
            <person name="Hagos B."/>
            <person name="Hall J."/>
            <person name="Henson C."/>
            <person name="Hollinger A."/>
            <person name="Honan T."/>
            <person name="Huard M.D."/>
            <person name="Hughes L."/>
            <person name="Hurhula B."/>
            <person name="Husby M.E."/>
            <person name="Kamat A."/>
            <person name="Kanga B."/>
            <person name="Kashin S."/>
            <person name="Khazanovich D."/>
            <person name="Kisner P."/>
            <person name="Lance K."/>
            <person name="Lara M."/>
            <person name="Lee W."/>
            <person name="Lennon N."/>
            <person name="Letendre F."/>
            <person name="LeVine R."/>
            <person name="Lipovsky A."/>
            <person name="Liu X."/>
            <person name="Liu J."/>
            <person name="Liu S."/>
            <person name="Lokyitsang T."/>
            <person name="Lokyitsang Y."/>
            <person name="Lubonja R."/>
            <person name="Lui A."/>
            <person name="MacDonald P."/>
            <person name="Magnisalis V."/>
            <person name="Maru K."/>
            <person name="Matthews C."/>
            <person name="McCusker W."/>
            <person name="McDonough S."/>
            <person name="Mehta T."/>
            <person name="Meldrim J."/>
            <person name="Meneus L."/>
            <person name="Mihai O."/>
            <person name="Mihalev A."/>
            <person name="Mihova T."/>
            <person name="Mittelman R."/>
            <person name="Mlenga V."/>
            <person name="Montmayeur A."/>
            <person name="Mulrain L."/>
            <person name="Navidi A."/>
            <person name="Naylor J."/>
            <person name="Negash T."/>
            <person name="Nguyen T."/>
            <person name="Nguyen N."/>
            <person name="Nicol R."/>
            <person name="Norbu C."/>
            <person name="Norbu N."/>
            <person name="Novod N."/>
            <person name="O'Neill B."/>
            <person name="Osman S."/>
            <person name="Markiewicz E."/>
            <person name="Oyono O.L."/>
            <person name="Patti C."/>
            <person name="Phunkhang P."/>
            <person name="Pierre F."/>
            <person name="Priest M."/>
            <person name="Raghuraman S."/>
            <person name="Rege F."/>
            <person name="Reyes R."/>
            <person name="Rise C."/>
            <person name="Rogov P."/>
            <person name="Ross K."/>
            <person name="Ryan E."/>
            <person name="Settipalli S."/>
            <person name="Shea T."/>
            <person name="Sherpa N."/>
            <person name="Shi L."/>
            <person name="Shih D."/>
            <person name="Sparrow T."/>
            <person name="Spaulding J."/>
            <person name="Stalker J."/>
            <person name="Stange-Thomann N."/>
            <person name="Stavropoulos S."/>
            <person name="Stone C."/>
            <person name="Strader C."/>
            <person name="Tesfaye S."/>
            <person name="Thomson T."/>
            <person name="Thoulutsang Y."/>
            <person name="Thoulutsang D."/>
            <person name="Topham K."/>
            <person name="Topping I."/>
            <person name="Tsamla T."/>
            <person name="Vassiliev H."/>
            <person name="Vo A."/>
            <person name="Wangchuk T."/>
            <person name="Wangdi T."/>
            <person name="Weiand M."/>
            <person name="Wilkinson J."/>
            <person name="Wilson A."/>
            <person name="Yadav S."/>
            <person name="Young G."/>
            <person name="Yu Q."/>
            <person name="Zembek L."/>
            <person name="Zhong D."/>
            <person name="Zimmer A."/>
            <person name="Zwirko Z."/>
            <person name="Jaffe D.B."/>
            <person name="Alvarez P."/>
            <person name="Brockman W."/>
            <person name="Butler J."/>
            <person name="Chin C."/>
            <person name="Gnerre S."/>
            <person name="Grabherr M."/>
            <person name="Kleber M."/>
            <person name="Mauceli E."/>
            <person name="MacCallum I."/>
        </authorList>
    </citation>
    <scope>NUCLEOTIDE SEQUENCE [LARGE SCALE GENOMIC DNA]</scope>
    <source>
        <strain evidence="3">Tucson 15010-1051.87</strain>
    </source>
</reference>
<dbReference type="Proteomes" id="UP000008792">
    <property type="component" value="Unassembled WGS sequence"/>
</dbReference>
<dbReference type="InParanoid" id="A0A0Q9WE25"/>
<evidence type="ECO:0000313" key="3">
    <source>
        <dbReference type="Proteomes" id="UP000008792"/>
    </source>
</evidence>
<keyword evidence="1" id="KW-0732">Signal</keyword>
<keyword evidence="3" id="KW-1185">Reference proteome</keyword>
<feature type="chain" id="PRO_5006386731" evidence="1">
    <location>
        <begin position="23"/>
        <end position="68"/>
    </location>
</feature>
<name>A0A0Q9WE25_DROVI</name>
<dbReference type="AlphaFoldDB" id="A0A0Q9WE25"/>
<gene>
    <name evidence="2" type="primary">Dvir\GJ25850</name>
    <name evidence="2" type="ORF">Dvir_GJ25850</name>
</gene>
<dbReference type="EMBL" id="CH940652">
    <property type="protein sequence ID" value="KRF78917.1"/>
    <property type="molecule type" value="Genomic_DNA"/>
</dbReference>
<feature type="signal peptide" evidence="1">
    <location>
        <begin position="1"/>
        <end position="22"/>
    </location>
</feature>
<sequence>MSVTHLGKILLIAALLMVDSQAQKDSGTRREFVAWPARVTQNVKTGVPDANGCFKKTITTCLVQPLRT</sequence>
<organism evidence="2 3">
    <name type="scientific">Drosophila virilis</name>
    <name type="common">Fruit fly</name>
    <dbReference type="NCBI Taxonomy" id="7244"/>
    <lineage>
        <taxon>Eukaryota</taxon>
        <taxon>Metazoa</taxon>
        <taxon>Ecdysozoa</taxon>
        <taxon>Arthropoda</taxon>
        <taxon>Hexapoda</taxon>
        <taxon>Insecta</taxon>
        <taxon>Pterygota</taxon>
        <taxon>Neoptera</taxon>
        <taxon>Endopterygota</taxon>
        <taxon>Diptera</taxon>
        <taxon>Brachycera</taxon>
        <taxon>Muscomorpha</taxon>
        <taxon>Ephydroidea</taxon>
        <taxon>Drosophilidae</taxon>
        <taxon>Drosophila</taxon>
    </lineage>
</organism>
<evidence type="ECO:0000256" key="1">
    <source>
        <dbReference type="SAM" id="SignalP"/>
    </source>
</evidence>
<protein>
    <submittedName>
        <fullName evidence="2">Uncharacterized protein</fullName>
    </submittedName>
</protein>
<evidence type="ECO:0000313" key="2">
    <source>
        <dbReference type="EMBL" id="KRF78917.1"/>
    </source>
</evidence>